<dbReference type="SUPFAM" id="SSF52540">
    <property type="entry name" value="P-loop containing nucleoside triphosphate hydrolases"/>
    <property type="match status" value="1"/>
</dbReference>
<reference evidence="1" key="1">
    <citation type="submission" date="2021-01" db="EMBL/GenBank/DDBJ databases">
        <authorList>
            <person name="Corre E."/>
            <person name="Pelletier E."/>
            <person name="Niang G."/>
            <person name="Scheremetjew M."/>
            <person name="Finn R."/>
            <person name="Kale V."/>
            <person name="Holt S."/>
            <person name="Cochrane G."/>
            <person name="Meng A."/>
            <person name="Brown T."/>
            <person name="Cohen L."/>
        </authorList>
    </citation>
    <scope>NUCLEOTIDE SEQUENCE</scope>
    <source>
        <strain evidence="1">Grunow 1884</strain>
    </source>
</reference>
<dbReference type="AlphaFoldDB" id="A0A7S2EV33"/>
<accession>A0A7S2EV33</accession>
<proteinExistence type="predicted"/>
<evidence type="ECO:0008006" key="2">
    <source>
        <dbReference type="Google" id="ProtNLM"/>
    </source>
</evidence>
<organism evidence="1">
    <name type="scientific">Trieres chinensis</name>
    <name type="common">Marine centric diatom</name>
    <name type="synonym">Odontella sinensis</name>
    <dbReference type="NCBI Taxonomy" id="1514140"/>
    <lineage>
        <taxon>Eukaryota</taxon>
        <taxon>Sar</taxon>
        <taxon>Stramenopiles</taxon>
        <taxon>Ochrophyta</taxon>
        <taxon>Bacillariophyta</taxon>
        <taxon>Mediophyceae</taxon>
        <taxon>Biddulphiophycidae</taxon>
        <taxon>Eupodiscales</taxon>
        <taxon>Parodontellaceae</taxon>
        <taxon>Trieres</taxon>
    </lineage>
</organism>
<evidence type="ECO:0000313" key="1">
    <source>
        <dbReference type="EMBL" id="CAD9356796.1"/>
    </source>
</evidence>
<sequence length="232" mass="25539">MLLWVSGQSGAGKTTLGQNLAEHHGFCHFDGDIYYSGGDPLEDSGKFIGSGKATDELKSQWQKIVSNYESLFDGREIPLEDWKDALGGLCMSVAKAAQKHPKLVVTFSIYSLAVRIFVRDRITEICSAQDPDAAVDFQFLVLNDVDGAAAKRKLEQVKQAAEAQGKTMEEFVAQYGKEYKGEEHTLNELLRSQRGFEPGVEDNGEIAISVTEKENCQKVLEMAAQRLGLTSV</sequence>
<dbReference type="InterPro" id="IPR027417">
    <property type="entry name" value="P-loop_NTPase"/>
</dbReference>
<protein>
    <recommendedName>
        <fullName evidence="2">Gluconokinase</fullName>
    </recommendedName>
</protein>
<name>A0A7S2EV33_TRICV</name>
<gene>
    <name evidence="1" type="ORF">OSIN01602_LOCUS18621</name>
</gene>
<dbReference type="Gene3D" id="3.40.50.300">
    <property type="entry name" value="P-loop containing nucleotide triphosphate hydrolases"/>
    <property type="match status" value="1"/>
</dbReference>
<dbReference type="EMBL" id="HBGO01032325">
    <property type="protein sequence ID" value="CAD9356796.1"/>
    <property type="molecule type" value="Transcribed_RNA"/>
</dbReference>